<feature type="chain" id="PRO_5019775207" evidence="14">
    <location>
        <begin position="29"/>
        <end position="719"/>
    </location>
</feature>
<keyword evidence="2 12" id="KW-0813">Transport</keyword>
<feature type="domain" description="TonB-dependent receptor plug" evidence="16">
    <location>
        <begin position="55"/>
        <end position="160"/>
    </location>
</feature>
<dbReference type="GO" id="GO:0015344">
    <property type="term" value="F:siderophore uptake transmembrane transporter activity"/>
    <property type="evidence" value="ECO:0007669"/>
    <property type="project" value="TreeGrafter"/>
</dbReference>
<keyword evidence="9 13" id="KW-0798">TonB box</keyword>
<dbReference type="CDD" id="cd01347">
    <property type="entry name" value="ligand_gated_channel"/>
    <property type="match status" value="1"/>
</dbReference>
<keyword evidence="4" id="KW-0410">Iron transport</keyword>
<keyword evidence="17" id="KW-0675">Receptor</keyword>
<dbReference type="AlphaFoldDB" id="A0A486XWZ7"/>
<feature type="domain" description="TonB-dependent receptor-like beta-barrel" evidence="15">
    <location>
        <begin position="232"/>
        <end position="683"/>
    </location>
</feature>
<evidence type="ECO:0000256" key="4">
    <source>
        <dbReference type="ARBA" id="ARBA00022496"/>
    </source>
</evidence>
<feature type="signal peptide" evidence="14">
    <location>
        <begin position="1"/>
        <end position="28"/>
    </location>
</feature>
<dbReference type="PANTHER" id="PTHR32552:SF68">
    <property type="entry name" value="FERRICHROME OUTER MEMBRANE TRANSPORTER_PHAGE RECEPTOR"/>
    <property type="match status" value="1"/>
</dbReference>
<evidence type="ECO:0000256" key="12">
    <source>
        <dbReference type="PROSITE-ProRule" id="PRU01360"/>
    </source>
</evidence>
<protein>
    <submittedName>
        <fullName evidence="17">TonB-dependent receptor</fullName>
    </submittedName>
</protein>
<keyword evidence="7" id="KW-0408">Iron</keyword>
<evidence type="ECO:0000256" key="3">
    <source>
        <dbReference type="ARBA" id="ARBA00022452"/>
    </source>
</evidence>
<dbReference type="SUPFAM" id="SSF56935">
    <property type="entry name" value="Porins"/>
    <property type="match status" value="1"/>
</dbReference>
<accession>A0A486XWZ7</accession>
<keyword evidence="6 14" id="KW-0732">Signal</keyword>
<dbReference type="PROSITE" id="PS52016">
    <property type="entry name" value="TONB_DEPENDENT_REC_3"/>
    <property type="match status" value="1"/>
</dbReference>
<dbReference type="Gene3D" id="2.40.170.20">
    <property type="entry name" value="TonB-dependent receptor, beta-barrel domain"/>
    <property type="match status" value="1"/>
</dbReference>
<evidence type="ECO:0000256" key="8">
    <source>
        <dbReference type="ARBA" id="ARBA00023065"/>
    </source>
</evidence>
<dbReference type="InterPro" id="IPR012910">
    <property type="entry name" value="Plug_dom"/>
</dbReference>
<dbReference type="InterPro" id="IPR000531">
    <property type="entry name" value="Beta-barrel_TonB"/>
</dbReference>
<name>A0A486XWZ7_9GAMM</name>
<dbReference type="EMBL" id="CAAJGR010000021">
    <property type="protein sequence ID" value="VHO06086.1"/>
    <property type="molecule type" value="Genomic_DNA"/>
</dbReference>
<keyword evidence="3 12" id="KW-1134">Transmembrane beta strand</keyword>
<keyword evidence="8" id="KW-0406">Ion transport</keyword>
<keyword evidence="10 12" id="KW-0472">Membrane</keyword>
<dbReference type="InterPro" id="IPR039426">
    <property type="entry name" value="TonB-dep_rcpt-like"/>
</dbReference>
<evidence type="ECO:0000256" key="9">
    <source>
        <dbReference type="ARBA" id="ARBA00023077"/>
    </source>
</evidence>
<evidence type="ECO:0000256" key="10">
    <source>
        <dbReference type="ARBA" id="ARBA00023136"/>
    </source>
</evidence>
<evidence type="ECO:0000256" key="2">
    <source>
        <dbReference type="ARBA" id="ARBA00022448"/>
    </source>
</evidence>
<keyword evidence="11 12" id="KW-0998">Cell outer membrane</keyword>
<keyword evidence="5 12" id="KW-0812">Transmembrane</keyword>
<evidence type="ECO:0000256" key="14">
    <source>
        <dbReference type="SAM" id="SignalP"/>
    </source>
</evidence>
<evidence type="ECO:0000259" key="16">
    <source>
        <dbReference type="Pfam" id="PF07715"/>
    </source>
</evidence>
<evidence type="ECO:0000256" key="11">
    <source>
        <dbReference type="ARBA" id="ARBA00023237"/>
    </source>
</evidence>
<evidence type="ECO:0000256" key="6">
    <source>
        <dbReference type="ARBA" id="ARBA00022729"/>
    </source>
</evidence>
<dbReference type="Gene3D" id="2.170.130.10">
    <property type="entry name" value="TonB-dependent receptor, plug domain"/>
    <property type="match status" value="1"/>
</dbReference>
<evidence type="ECO:0000256" key="7">
    <source>
        <dbReference type="ARBA" id="ARBA00023004"/>
    </source>
</evidence>
<comment type="subcellular location">
    <subcellularLocation>
        <location evidence="1 12">Cell outer membrane</location>
        <topology evidence="1 12">Multi-pass membrane protein</topology>
    </subcellularLocation>
</comment>
<dbReference type="PANTHER" id="PTHR32552">
    <property type="entry name" value="FERRICHROME IRON RECEPTOR-RELATED"/>
    <property type="match status" value="1"/>
</dbReference>
<proteinExistence type="inferred from homology"/>
<comment type="similarity">
    <text evidence="12 13">Belongs to the TonB-dependent receptor family.</text>
</comment>
<sequence length="719" mass="80859">MRMTVNTLRLTLTAAALAPLLQPLPLSAEERVAVAEQDIEVMVVTSSRQAQALVNLAESVAVLDEDTIKNVSPGHPAELLNRVSGVHVNDLGGEGHMTAIRQPITTGGVYLFLEDGLPTRPTGFFNHNGLYEIDIPNAGRVEVTKGPGSALYGSDAIGGIFNILTPEPAPQFGGRVQAELGSDGWQRGLFSVSGPVADKHSAFWQLNSTQSDGAREQADYQRFSTNLRLDSELGEHTRLKTLLSFGKVDQSGTSGLSFEDYTQNPERNYYHGDMGARDVQALRLSAELRHQLSDNSELMLMPFFRDNRSDLMPSWMLSYDPVLQQTRFKSYGLLAQYSQQLSDRFNWTTGLDIDYTPANFTEQQITVNRDGDIYTDYALTGRTNYNYDAEQTVLSPYAQLQWFATEQLIISLGARYDYFSVDYTDLLPQDVPEQIGRSSWFRPDSQTISYRQLSPKTGIVWKFADNQQLYANRRHAFRVPSVGQVFRPGSTSDTTELEPVTAVNHELGWRGQFANPLFKRLQLDASIYDLAIKDDVVTYIDGNTRKVTNAGETNHRGIELMLQLVLNEQWQWQASGSYSRQKYEDFQYLYSCFPPACVPPVSETRNFAGFDVGKAPKQLWQSSLSYQPAQLAGLWLELEWQKVGRYFTDETNTNTYPGHDLWHLRARYQLTDNISLAARLMNISDKTYSTYTSNQVGSSAIDYRPGMPRSVFVSATVNF</sequence>
<dbReference type="InterPro" id="IPR036942">
    <property type="entry name" value="Beta-barrel_TonB_sf"/>
</dbReference>
<dbReference type="Pfam" id="PF00593">
    <property type="entry name" value="TonB_dep_Rec_b-barrel"/>
    <property type="match status" value="1"/>
</dbReference>
<gene>
    <name evidence="17" type="ORF">BAL341_3144</name>
</gene>
<evidence type="ECO:0000259" key="15">
    <source>
        <dbReference type="Pfam" id="PF00593"/>
    </source>
</evidence>
<evidence type="ECO:0000256" key="5">
    <source>
        <dbReference type="ARBA" id="ARBA00022692"/>
    </source>
</evidence>
<evidence type="ECO:0000313" key="17">
    <source>
        <dbReference type="EMBL" id="VHO06086.1"/>
    </source>
</evidence>
<dbReference type="GO" id="GO:0009279">
    <property type="term" value="C:cell outer membrane"/>
    <property type="evidence" value="ECO:0007669"/>
    <property type="project" value="UniProtKB-SubCell"/>
</dbReference>
<dbReference type="InterPro" id="IPR037066">
    <property type="entry name" value="Plug_dom_sf"/>
</dbReference>
<dbReference type="Pfam" id="PF07715">
    <property type="entry name" value="Plug"/>
    <property type="match status" value="1"/>
</dbReference>
<reference evidence="17" key="1">
    <citation type="submission" date="2019-04" db="EMBL/GenBank/DDBJ databases">
        <authorList>
            <person name="Brambilla D."/>
        </authorList>
    </citation>
    <scope>NUCLEOTIDE SEQUENCE</scope>
    <source>
        <strain evidence="17">BAL1</strain>
    </source>
</reference>
<evidence type="ECO:0000256" key="1">
    <source>
        <dbReference type="ARBA" id="ARBA00004571"/>
    </source>
</evidence>
<evidence type="ECO:0000256" key="13">
    <source>
        <dbReference type="RuleBase" id="RU003357"/>
    </source>
</evidence>
<organism evidence="17">
    <name type="scientific">Rheinheimera sp. BAL341</name>
    <dbReference type="NCBI Taxonomy" id="1708203"/>
    <lineage>
        <taxon>Bacteria</taxon>
        <taxon>Pseudomonadati</taxon>
        <taxon>Pseudomonadota</taxon>
        <taxon>Gammaproteobacteria</taxon>
        <taxon>Chromatiales</taxon>
        <taxon>Chromatiaceae</taxon>
        <taxon>Rheinheimera</taxon>
    </lineage>
</organism>